<gene>
    <name evidence="3" type="ORF">DFH01_26925</name>
</gene>
<dbReference type="PROSITE" id="PS51318">
    <property type="entry name" value="TAT"/>
    <property type="match status" value="1"/>
</dbReference>
<organism evidence="3 4">
    <name type="scientific">Falsiroseomonas bella</name>
    <dbReference type="NCBI Taxonomy" id="2184016"/>
    <lineage>
        <taxon>Bacteria</taxon>
        <taxon>Pseudomonadati</taxon>
        <taxon>Pseudomonadota</taxon>
        <taxon>Alphaproteobacteria</taxon>
        <taxon>Acetobacterales</taxon>
        <taxon>Roseomonadaceae</taxon>
        <taxon>Falsiroseomonas</taxon>
    </lineage>
</organism>
<keyword evidence="1 2" id="KW-0732">Signal</keyword>
<evidence type="ECO:0000313" key="3">
    <source>
        <dbReference type="EMBL" id="PWS34087.1"/>
    </source>
</evidence>
<dbReference type="EMBL" id="QGNA01000009">
    <property type="protein sequence ID" value="PWS34087.1"/>
    <property type="molecule type" value="Genomic_DNA"/>
</dbReference>
<evidence type="ECO:0000256" key="2">
    <source>
        <dbReference type="SAM" id="SignalP"/>
    </source>
</evidence>
<dbReference type="NCBIfam" id="NF037995">
    <property type="entry name" value="TRAP_S1"/>
    <property type="match status" value="1"/>
</dbReference>
<dbReference type="InterPro" id="IPR038404">
    <property type="entry name" value="TRAP_DctP_sf"/>
</dbReference>
<dbReference type="AlphaFoldDB" id="A0A317F7S2"/>
<protein>
    <submittedName>
        <fullName evidence="3">TRAP transporter substrate-binding protein DctP</fullName>
    </submittedName>
</protein>
<evidence type="ECO:0000256" key="1">
    <source>
        <dbReference type="ARBA" id="ARBA00022729"/>
    </source>
</evidence>
<dbReference type="InterPro" id="IPR006311">
    <property type="entry name" value="TAT_signal"/>
</dbReference>
<dbReference type="PANTHER" id="PTHR33376">
    <property type="match status" value="1"/>
</dbReference>
<comment type="caution">
    <text evidence="3">The sequence shown here is derived from an EMBL/GenBank/DDBJ whole genome shotgun (WGS) entry which is preliminary data.</text>
</comment>
<proteinExistence type="predicted"/>
<dbReference type="OrthoDB" id="9783941at2"/>
<dbReference type="CDD" id="cd13602">
    <property type="entry name" value="PBP2_TRAP_BpDctp6_7"/>
    <property type="match status" value="1"/>
</dbReference>
<dbReference type="Gene3D" id="3.40.190.170">
    <property type="entry name" value="Bacterial extracellular solute-binding protein, family 7"/>
    <property type="match status" value="1"/>
</dbReference>
<dbReference type="InterPro" id="IPR018389">
    <property type="entry name" value="DctP_fam"/>
</dbReference>
<accession>A0A317F7S2</accession>
<name>A0A317F7S2_9PROT</name>
<evidence type="ECO:0000313" key="4">
    <source>
        <dbReference type="Proteomes" id="UP000245765"/>
    </source>
</evidence>
<dbReference type="PANTHER" id="PTHR33376:SF4">
    <property type="entry name" value="SIALIC ACID-BINDING PERIPLASMIC PROTEIN SIAP"/>
    <property type="match status" value="1"/>
</dbReference>
<dbReference type="Proteomes" id="UP000245765">
    <property type="component" value="Unassembled WGS sequence"/>
</dbReference>
<keyword evidence="4" id="KW-1185">Reference proteome</keyword>
<sequence>MRMLSRRHLLAATGAAVAAPAIVREAAAQATRWQMATPYPDGNFHTRNIRTFLEEIQAASNGRLAVQLHSGAALLPMPQIKRGVQTGQVQLGEILLAAYANEDVFFDADSIPQLVSNLAEAKKLADLQRPYIEQRLARQGLSLLYMVPWPPAGLYAQQPITSIEGLRGLRFRTFSPATNRFATIVGAQPTLVQAAELAQAFATGVAQAQITSAQTGVDTSAWDYAKVFTPLGFTMTKNAVMVSRRAMEALPADLQQAIRAAAARAEVRGYELAGESQTSSERTLGQRGMQVIPPTNEFMDGLRRVSAQMTEEWVQRAGADGKALIEAYRRA</sequence>
<feature type="signal peptide" evidence="2">
    <location>
        <begin position="1"/>
        <end position="18"/>
    </location>
</feature>
<feature type="chain" id="PRO_5016408774" evidence="2">
    <location>
        <begin position="19"/>
        <end position="331"/>
    </location>
</feature>
<reference evidence="4" key="1">
    <citation type="submission" date="2018-05" db="EMBL/GenBank/DDBJ databases">
        <authorList>
            <person name="Du Z."/>
            <person name="Wang X."/>
        </authorList>
    </citation>
    <scope>NUCLEOTIDE SEQUENCE [LARGE SCALE GENOMIC DNA]</scope>
    <source>
        <strain evidence="4">CQN31</strain>
    </source>
</reference>
<dbReference type="GO" id="GO:0055085">
    <property type="term" value="P:transmembrane transport"/>
    <property type="evidence" value="ECO:0007669"/>
    <property type="project" value="InterPro"/>
</dbReference>
<dbReference type="Pfam" id="PF03480">
    <property type="entry name" value="DctP"/>
    <property type="match status" value="1"/>
</dbReference>